<evidence type="ECO:0000313" key="1">
    <source>
        <dbReference type="EMBL" id="VEN63442.1"/>
    </source>
</evidence>
<evidence type="ECO:0000313" key="2">
    <source>
        <dbReference type="Proteomes" id="UP000410492"/>
    </source>
</evidence>
<feature type="non-terminal residue" evidence="1">
    <location>
        <position position="1"/>
    </location>
</feature>
<reference evidence="1 2" key="1">
    <citation type="submission" date="2019-01" db="EMBL/GenBank/DDBJ databases">
        <authorList>
            <person name="Sayadi A."/>
        </authorList>
    </citation>
    <scope>NUCLEOTIDE SEQUENCE [LARGE SCALE GENOMIC DNA]</scope>
</reference>
<dbReference type="PANTHER" id="PTHR21579:SF20">
    <property type="entry name" value="PROTEIN TINCAR"/>
    <property type="match status" value="1"/>
</dbReference>
<dbReference type="Proteomes" id="UP000410492">
    <property type="component" value="Unassembled WGS sequence"/>
</dbReference>
<dbReference type="InterPro" id="IPR053291">
    <property type="entry name" value="Ommatidial_diff-associated"/>
</dbReference>
<proteinExistence type="predicted"/>
<dbReference type="PANTHER" id="PTHR21579">
    <property type="entry name" value="PROTEIN TINCAR"/>
    <property type="match status" value="1"/>
</dbReference>
<sequence length="130" mass="14570">LQIGHATVRESRSLRLVHDVHLNSHRTSPSEDSGHQPLLVVGNGRTYTVTDTSPKRAIMGVLHKQAMVRKSKSGGSVTEVEEEEEQIYWLRPALAANQQSPDGSGYFCWFKKRPKHKVTFDDSTSTSVNR</sequence>
<gene>
    <name evidence="1" type="ORF">CALMAC_LOCUS20258</name>
</gene>
<dbReference type="AlphaFoldDB" id="A0A653DTR8"/>
<dbReference type="OrthoDB" id="10033661at2759"/>
<accession>A0A653DTR8</accession>
<dbReference type="EMBL" id="CAACVG010014637">
    <property type="protein sequence ID" value="VEN63442.1"/>
    <property type="molecule type" value="Genomic_DNA"/>
</dbReference>
<name>A0A653DTR8_CALMS</name>
<organism evidence="1 2">
    <name type="scientific">Callosobruchus maculatus</name>
    <name type="common">Southern cowpea weevil</name>
    <name type="synonym">Pulse bruchid</name>
    <dbReference type="NCBI Taxonomy" id="64391"/>
    <lineage>
        <taxon>Eukaryota</taxon>
        <taxon>Metazoa</taxon>
        <taxon>Ecdysozoa</taxon>
        <taxon>Arthropoda</taxon>
        <taxon>Hexapoda</taxon>
        <taxon>Insecta</taxon>
        <taxon>Pterygota</taxon>
        <taxon>Neoptera</taxon>
        <taxon>Endopterygota</taxon>
        <taxon>Coleoptera</taxon>
        <taxon>Polyphaga</taxon>
        <taxon>Cucujiformia</taxon>
        <taxon>Chrysomeloidea</taxon>
        <taxon>Chrysomelidae</taxon>
        <taxon>Bruchinae</taxon>
        <taxon>Bruchini</taxon>
        <taxon>Callosobruchus</taxon>
    </lineage>
</organism>
<protein>
    <submittedName>
        <fullName evidence="1">Uncharacterized protein</fullName>
    </submittedName>
</protein>
<keyword evidence="2" id="KW-1185">Reference proteome</keyword>